<dbReference type="SUPFAM" id="SSF81338">
    <property type="entry name" value="Aquaporin-like"/>
    <property type="match status" value="1"/>
</dbReference>
<dbReference type="EMBL" id="NGAF01000010">
    <property type="protein sequence ID" value="OXR43274.1"/>
    <property type="molecule type" value="Genomic_DNA"/>
</dbReference>
<evidence type="ECO:0000256" key="5">
    <source>
        <dbReference type="ARBA" id="ARBA00023136"/>
    </source>
</evidence>
<evidence type="ECO:0000256" key="7">
    <source>
        <dbReference type="SAM" id="Phobius"/>
    </source>
</evidence>
<dbReference type="Pfam" id="PF00230">
    <property type="entry name" value="MIP"/>
    <property type="match status" value="1"/>
</dbReference>
<dbReference type="PANTHER" id="PTHR45724:SF13">
    <property type="entry name" value="AQUAPORIN NIP1-1-RELATED"/>
    <property type="match status" value="1"/>
</dbReference>
<evidence type="ECO:0000313" key="9">
    <source>
        <dbReference type="Proteomes" id="UP000215506"/>
    </source>
</evidence>
<evidence type="ECO:0000256" key="4">
    <source>
        <dbReference type="ARBA" id="ARBA00022989"/>
    </source>
</evidence>
<dbReference type="Gene3D" id="1.20.1080.10">
    <property type="entry name" value="Glycerol uptake facilitator protein"/>
    <property type="match status" value="1"/>
</dbReference>
<proteinExistence type="inferred from homology"/>
<evidence type="ECO:0000256" key="2">
    <source>
        <dbReference type="ARBA" id="ARBA00022448"/>
    </source>
</evidence>
<feature type="transmembrane region" description="Helical" evidence="7">
    <location>
        <begin position="214"/>
        <end position="234"/>
    </location>
</feature>
<comment type="caution">
    <text evidence="8">The sequence shown here is derived from an EMBL/GenBank/DDBJ whole genome shotgun (WGS) entry which is preliminary data.</text>
</comment>
<keyword evidence="9" id="KW-1185">Reference proteome</keyword>
<dbReference type="InterPro" id="IPR034294">
    <property type="entry name" value="Aquaporin_transptr"/>
</dbReference>
<keyword evidence="3 6" id="KW-0812">Transmembrane</keyword>
<feature type="transmembrane region" description="Helical" evidence="7">
    <location>
        <begin position="55"/>
        <end position="77"/>
    </location>
</feature>
<keyword evidence="4 7" id="KW-1133">Transmembrane helix</keyword>
<feature type="transmembrane region" description="Helical" evidence="7">
    <location>
        <begin position="140"/>
        <end position="159"/>
    </location>
</feature>
<comment type="subcellular location">
    <subcellularLocation>
        <location evidence="1">Membrane</location>
        <topology evidence="1">Multi-pass membrane protein</topology>
    </subcellularLocation>
</comment>
<name>A0A231H349_9NOCA</name>
<evidence type="ECO:0000313" key="8">
    <source>
        <dbReference type="EMBL" id="OXR43274.1"/>
    </source>
</evidence>
<dbReference type="PRINTS" id="PR00783">
    <property type="entry name" value="MINTRINSICP"/>
</dbReference>
<feature type="transmembrane region" description="Helical" evidence="7">
    <location>
        <begin position="171"/>
        <end position="194"/>
    </location>
</feature>
<protein>
    <submittedName>
        <fullName evidence="8">Aquaporin Z</fullName>
    </submittedName>
</protein>
<evidence type="ECO:0000256" key="3">
    <source>
        <dbReference type="ARBA" id="ARBA00022692"/>
    </source>
</evidence>
<organism evidence="8 9">
    <name type="scientific">Nocardia cerradoensis</name>
    <dbReference type="NCBI Taxonomy" id="85688"/>
    <lineage>
        <taxon>Bacteria</taxon>
        <taxon>Bacillati</taxon>
        <taxon>Actinomycetota</taxon>
        <taxon>Actinomycetes</taxon>
        <taxon>Mycobacteriales</taxon>
        <taxon>Nocardiaceae</taxon>
        <taxon>Nocardia</taxon>
    </lineage>
</organism>
<evidence type="ECO:0000256" key="1">
    <source>
        <dbReference type="ARBA" id="ARBA00004141"/>
    </source>
</evidence>
<dbReference type="PANTHER" id="PTHR45724">
    <property type="entry name" value="AQUAPORIN NIP2-1"/>
    <property type="match status" value="1"/>
</dbReference>
<evidence type="ECO:0000256" key="6">
    <source>
        <dbReference type="RuleBase" id="RU000477"/>
    </source>
</evidence>
<dbReference type="Proteomes" id="UP000215506">
    <property type="component" value="Unassembled WGS sequence"/>
</dbReference>
<dbReference type="RefSeq" id="WP_082856632.1">
    <property type="nucleotide sequence ID" value="NZ_NGAF01000010.1"/>
</dbReference>
<dbReference type="PROSITE" id="PS00221">
    <property type="entry name" value="MIP"/>
    <property type="match status" value="2"/>
</dbReference>
<comment type="similarity">
    <text evidence="6">Belongs to the MIP/aquaporin (TC 1.A.8) family.</text>
</comment>
<feature type="transmembrane region" description="Helical" evidence="7">
    <location>
        <begin position="98"/>
        <end position="120"/>
    </location>
</feature>
<dbReference type="InterPro" id="IPR022357">
    <property type="entry name" value="MIP_CS"/>
</dbReference>
<dbReference type="GO" id="GO:0015267">
    <property type="term" value="F:channel activity"/>
    <property type="evidence" value="ECO:0007669"/>
    <property type="project" value="InterPro"/>
</dbReference>
<dbReference type="InterPro" id="IPR000425">
    <property type="entry name" value="MIP"/>
</dbReference>
<reference evidence="8 9" key="1">
    <citation type="submission" date="2017-07" db="EMBL/GenBank/DDBJ databases">
        <title>First draft Genome Sequence of Nocardia cerradoensis isolated from human infection.</title>
        <authorList>
            <person name="Carrasco G."/>
        </authorList>
    </citation>
    <scope>NUCLEOTIDE SEQUENCE [LARGE SCALE GENOMIC DNA]</scope>
    <source>
        <strain evidence="8 9">CNM20130759</strain>
    </source>
</reference>
<feature type="transmembrane region" description="Helical" evidence="7">
    <location>
        <begin position="31"/>
        <end position="49"/>
    </location>
</feature>
<gene>
    <name evidence="8" type="primary">aqpZ_1</name>
    <name evidence="8" type="ORF">B7C42_04696</name>
</gene>
<accession>A0A231H349</accession>
<keyword evidence="2 6" id="KW-0813">Transport</keyword>
<dbReference type="InterPro" id="IPR023271">
    <property type="entry name" value="Aquaporin-like"/>
</dbReference>
<sequence>MVTSTEFRSAETNTADTEIAITSARGLGSKYAVELIGTFFLVFTVGAAIRSGNQLAPLAIGAVLMVMIYAGGHLSGGHYNPAVTLAVLVRRRIEFRDAVRYWVAQLVAGLLAALVVRYVVDPARTATTSTLTLTGHTLGAAFAVELLFTFALCYVMLNVATSKSHPDNSFYGLAIGFTVVAGAFAVGAISGGAFNPAVTLGAAVMGVFAWPTLWVYFVAQLLAAAGAGAVFLALNPDDE</sequence>
<dbReference type="GO" id="GO:0016020">
    <property type="term" value="C:membrane"/>
    <property type="evidence" value="ECO:0007669"/>
    <property type="project" value="UniProtKB-SubCell"/>
</dbReference>
<keyword evidence="5 7" id="KW-0472">Membrane</keyword>
<dbReference type="AlphaFoldDB" id="A0A231H349"/>